<dbReference type="UniPathway" id="UPA00164"/>
<dbReference type="AlphaFoldDB" id="A0A379B4H1"/>
<dbReference type="Gene3D" id="2.60.40.1180">
    <property type="entry name" value="Golgi alpha-mannosidase II"/>
    <property type="match status" value="1"/>
</dbReference>
<dbReference type="GO" id="GO:0005829">
    <property type="term" value="C:cytosol"/>
    <property type="evidence" value="ECO:0007669"/>
    <property type="project" value="TreeGrafter"/>
</dbReference>
<dbReference type="HAMAP" id="MF_00685">
    <property type="entry name" value="GlgB"/>
    <property type="match status" value="1"/>
</dbReference>
<evidence type="ECO:0000256" key="7">
    <source>
        <dbReference type="ARBA" id="ARBA00022679"/>
    </source>
</evidence>
<feature type="active site" description="Nucleophile" evidence="10 11">
    <location>
        <position position="405"/>
    </location>
</feature>
<dbReference type="InterPro" id="IPR006047">
    <property type="entry name" value="GH13_cat_dom"/>
</dbReference>
<evidence type="ECO:0000256" key="11">
    <source>
        <dbReference type="PIRSR" id="PIRSR000463-1"/>
    </source>
</evidence>
<evidence type="ECO:0000256" key="1">
    <source>
        <dbReference type="ARBA" id="ARBA00000826"/>
    </source>
</evidence>
<dbReference type="InterPro" id="IPR006048">
    <property type="entry name" value="A-amylase/branching_C"/>
</dbReference>
<comment type="pathway">
    <text evidence="3 10">Glycan biosynthesis; glycogen biosynthesis.</text>
</comment>
<evidence type="ECO:0000256" key="10">
    <source>
        <dbReference type="HAMAP-Rule" id="MF_00685"/>
    </source>
</evidence>
<dbReference type="FunFam" id="2.60.40.10:FF:000169">
    <property type="entry name" value="1,4-alpha-glucan branching enzyme GlgB"/>
    <property type="match status" value="1"/>
</dbReference>
<dbReference type="SUPFAM" id="SSF51445">
    <property type="entry name" value="(Trans)glycosidases"/>
    <property type="match status" value="1"/>
</dbReference>
<dbReference type="InterPro" id="IPR004193">
    <property type="entry name" value="Glyco_hydro_13_N"/>
</dbReference>
<evidence type="ECO:0000256" key="8">
    <source>
        <dbReference type="ARBA" id="ARBA00023056"/>
    </source>
</evidence>
<dbReference type="InterPro" id="IPR044143">
    <property type="entry name" value="GlgB_N_E_set_prok"/>
</dbReference>
<dbReference type="OrthoDB" id="9800174at2"/>
<dbReference type="CDD" id="cd02855">
    <property type="entry name" value="E_set_GBE_prok_N"/>
    <property type="match status" value="1"/>
</dbReference>
<dbReference type="Pfam" id="PF00128">
    <property type="entry name" value="Alpha-amylase"/>
    <property type="match status" value="1"/>
</dbReference>
<dbReference type="Proteomes" id="UP000254280">
    <property type="component" value="Unassembled WGS sequence"/>
</dbReference>
<keyword evidence="6 10" id="KW-0328">Glycosyltransferase</keyword>
<comment type="function">
    <text evidence="2 10">Catalyzes the formation of the alpha-1,6-glucosidic linkages in glycogen by scission of a 1,4-alpha-linked oligosaccharide from growing alpha-1,4-glucan chains and the subsequent attachment of the oligosaccharide to the alpha-1,6 position.</text>
</comment>
<dbReference type="InterPro" id="IPR037439">
    <property type="entry name" value="Branching_enzy"/>
</dbReference>
<keyword evidence="8 10" id="KW-0320">Glycogen biosynthesis</keyword>
<dbReference type="Pfam" id="PF02806">
    <property type="entry name" value="Alpha-amylase_C"/>
    <property type="match status" value="1"/>
</dbReference>
<evidence type="ECO:0000313" key="15">
    <source>
        <dbReference type="Proteomes" id="UP000254280"/>
    </source>
</evidence>
<dbReference type="Pfam" id="PF02922">
    <property type="entry name" value="CBM_48"/>
    <property type="match status" value="1"/>
</dbReference>
<reference evidence="14 15" key="1">
    <citation type="submission" date="2018-06" db="EMBL/GenBank/DDBJ databases">
        <authorList>
            <consortium name="Pathogen Informatics"/>
            <person name="Doyle S."/>
        </authorList>
    </citation>
    <scope>NUCLEOTIDE SEQUENCE [LARGE SCALE GENOMIC DNA]</scope>
    <source>
        <strain evidence="14 15">NCTC10699</strain>
    </source>
</reference>
<proteinExistence type="inferred from homology"/>
<dbReference type="FunFam" id="2.60.40.1180:FF:000002">
    <property type="entry name" value="1,4-alpha-glucan branching enzyme GlgB"/>
    <property type="match status" value="1"/>
</dbReference>
<evidence type="ECO:0000259" key="13">
    <source>
        <dbReference type="SMART" id="SM00642"/>
    </source>
</evidence>
<dbReference type="PANTHER" id="PTHR43651:SF3">
    <property type="entry name" value="1,4-ALPHA-GLUCAN-BRANCHING ENZYME"/>
    <property type="match status" value="1"/>
</dbReference>
<feature type="active site" description="Proton donor" evidence="10 11">
    <location>
        <position position="458"/>
    </location>
</feature>
<accession>A0A379B4H1</accession>
<dbReference type="InterPro" id="IPR013783">
    <property type="entry name" value="Ig-like_fold"/>
</dbReference>
<dbReference type="SUPFAM" id="SSF51011">
    <property type="entry name" value="Glycosyl hydrolase domain"/>
    <property type="match status" value="1"/>
</dbReference>
<keyword evidence="5 10" id="KW-0321">Glycogen metabolism</keyword>
<comment type="subunit">
    <text evidence="10">Monomer.</text>
</comment>
<dbReference type="Gene3D" id="3.20.20.80">
    <property type="entry name" value="Glycosidases"/>
    <property type="match status" value="1"/>
</dbReference>
<evidence type="ECO:0000313" key="14">
    <source>
        <dbReference type="EMBL" id="SUB33179.1"/>
    </source>
</evidence>
<dbReference type="GO" id="GO:0003844">
    <property type="term" value="F:1,4-alpha-glucan branching enzyme activity"/>
    <property type="evidence" value="ECO:0007669"/>
    <property type="project" value="UniProtKB-UniRule"/>
</dbReference>
<dbReference type="InterPro" id="IPR014756">
    <property type="entry name" value="Ig_E-set"/>
</dbReference>
<dbReference type="GO" id="GO:0043169">
    <property type="term" value="F:cation binding"/>
    <property type="evidence" value="ECO:0007669"/>
    <property type="project" value="InterPro"/>
</dbReference>
<dbReference type="InterPro" id="IPR006407">
    <property type="entry name" value="GlgB"/>
</dbReference>
<evidence type="ECO:0000256" key="4">
    <source>
        <dbReference type="ARBA" id="ARBA00009000"/>
    </source>
</evidence>
<dbReference type="SMART" id="SM00642">
    <property type="entry name" value="Aamy"/>
    <property type="match status" value="1"/>
</dbReference>
<dbReference type="Pfam" id="PF22019">
    <property type="entry name" value="GlgB_N"/>
    <property type="match status" value="1"/>
</dbReference>
<evidence type="ECO:0000256" key="12">
    <source>
        <dbReference type="SAM" id="MobiDB-lite"/>
    </source>
</evidence>
<dbReference type="EMBL" id="UGSS01000002">
    <property type="protein sequence ID" value="SUB33179.1"/>
    <property type="molecule type" value="Genomic_DNA"/>
</dbReference>
<dbReference type="CDD" id="cd11322">
    <property type="entry name" value="AmyAc_Glg_BE"/>
    <property type="match status" value="1"/>
</dbReference>
<organism evidence="14 15">
    <name type="scientific">[Pasteurella] mairii</name>
    <dbReference type="NCBI Taxonomy" id="757"/>
    <lineage>
        <taxon>Bacteria</taxon>
        <taxon>Pseudomonadati</taxon>
        <taxon>Pseudomonadota</taxon>
        <taxon>Gammaproteobacteria</taxon>
        <taxon>Pasteurellales</taxon>
        <taxon>Pasteurellaceae</taxon>
    </lineage>
</organism>
<dbReference type="SUPFAM" id="SSF81296">
    <property type="entry name" value="E set domains"/>
    <property type="match status" value="2"/>
</dbReference>
<feature type="compositionally biased region" description="Basic and acidic residues" evidence="12">
    <location>
        <begin position="759"/>
        <end position="770"/>
    </location>
</feature>
<dbReference type="NCBIfam" id="TIGR01515">
    <property type="entry name" value="branching_enzym"/>
    <property type="match status" value="1"/>
</dbReference>
<dbReference type="NCBIfam" id="NF003811">
    <property type="entry name" value="PRK05402.1"/>
    <property type="match status" value="1"/>
</dbReference>
<dbReference type="PIRSF" id="PIRSF000463">
    <property type="entry name" value="GlgB"/>
    <property type="match status" value="1"/>
</dbReference>
<keyword evidence="7 10" id="KW-0808">Transferase</keyword>
<evidence type="ECO:0000256" key="6">
    <source>
        <dbReference type="ARBA" id="ARBA00022676"/>
    </source>
</evidence>
<sequence length="770" mass="88027">MNKLVAQAEIDAFFAGRHADPFAVLGMHETEQGIEIRAILPDASRVVVLNKETHQAICELNCVDERGFFTAVVPNTRSFFAYQLQVFWGNESQIVEDPYRFHPMMSDLDNWFFAEGSYLRPYEVLGAHFMECDGVTGVSFRLWAPNAKRVSVVGDFNYWDGRRNPMRRHQSTGIWELFLPKASLGQLYKFELLDCNDQLRLKADPYAFSSQLRPDTASQISALPDIVAMTEQRRKANQADQPISIYEVHLGSWRRNLANNYWLDYDQIAEELIPYVKEMGFTHIEFLPLSEFPFDGSWGYQPIGLYAPTSRFGSPEAFKRLIDKAHQAGINVILDWVPGHFPSDTHGLVAFDGTALYEHADPREGYHQDWNTLIYNYGRHEVRNFLASNALYWLERFGLDGIRVDAVASMIYRDYSRADGQWIPNQYGGRENLEAIAFLKHTNEIIQKEVDGAISIAEESTSFAGVSHPLNEGGLGFNFKWNMGWMNDTLSYMQKDPIYRQYHHNQMTFGMMYQYSENFVLPLSHDEVVHGKYSLLGKMPGDAWQQFANLRAYYGYMWGYPGKKLLFMGNEFAQGREWNYQESLDWYLLEEEFGGGWHKGVQDFVKDLNRTYQQQAALYELDNDPAGFEWLVVDDATNSVFVFERRSRQGEPIIVVSNFTPVPRHAYRFGVNIAGEYEEILNSDAGVYKGSNVANVGKLVSEEIESHGKTHSLSLVIPPLATIYLKLKKAKKNAAKKRTTVKKVTTKDATAAADSIAETVEKAPVKKTQE</sequence>
<dbReference type="PANTHER" id="PTHR43651">
    <property type="entry name" value="1,4-ALPHA-GLUCAN-BRANCHING ENZYME"/>
    <property type="match status" value="1"/>
</dbReference>
<dbReference type="NCBIfam" id="NF008967">
    <property type="entry name" value="PRK12313.1"/>
    <property type="match status" value="1"/>
</dbReference>
<dbReference type="InterPro" id="IPR054169">
    <property type="entry name" value="GlgB_N"/>
</dbReference>
<dbReference type="GO" id="GO:0004553">
    <property type="term" value="F:hydrolase activity, hydrolyzing O-glycosyl compounds"/>
    <property type="evidence" value="ECO:0007669"/>
    <property type="project" value="InterPro"/>
</dbReference>
<keyword evidence="15" id="KW-1185">Reference proteome</keyword>
<evidence type="ECO:0000256" key="5">
    <source>
        <dbReference type="ARBA" id="ARBA00022600"/>
    </source>
</evidence>
<evidence type="ECO:0000256" key="9">
    <source>
        <dbReference type="ARBA" id="ARBA00023277"/>
    </source>
</evidence>
<evidence type="ECO:0000256" key="2">
    <source>
        <dbReference type="ARBA" id="ARBA00002953"/>
    </source>
</evidence>
<comment type="catalytic activity">
    <reaction evidence="1 10">
        <text>Transfers a segment of a (1-&gt;4)-alpha-D-glucan chain to a primary hydroxy group in a similar glucan chain.</text>
        <dbReference type="EC" id="2.4.1.18"/>
    </reaction>
</comment>
<evidence type="ECO:0000256" key="3">
    <source>
        <dbReference type="ARBA" id="ARBA00004964"/>
    </source>
</evidence>
<dbReference type="GO" id="GO:0005978">
    <property type="term" value="P:glycogen biosynthetic process"/>
    <property type="evidence" value="ECO:0007669"/>
    <property type="project" value="UniProtKB-UniRule"/>
</dbReference>
<name>A0A379B4H1_9PAST</name>
<dbReference type="EC" id="2.4.1.18" evidence="10"/>
<dbReference type="Gene3D" id="2.60.40.10">
    <property type="entry name" value="Immunoglobulins"/>
    <property type="match status" value="2"/>
</dbReference>
<feature type="region of interest" description="Disordered" evidence="12">
    <location>
        <begin position="740"/>
        <end position="770"/>
    </location>
</feature>
<comment type="similarity">
    <text evidence="4 10">Belongs to the glycosyl hydrolase 13 family. GlgB subfamily.</text>
</comment>
<dbReference type="InterPro" id="IPR017853">
    <property type="entry name" value="GH"/>
</dbReference>
<protein>
    <recommendedName>
        <fullName evidence="10">1,4-alpha-glucan branching enzyme GlgB</fullName>
        <ecNumber evidence="10">2.4.1.18</ecNumber>
    </recommendedName>
    <alternativeName>
        <fullName evidence="10">1,4-alpha-D-glucan:1,4-alpha-D-glucan 6-glucosyl-transferase</fullName>
    </alternativeName>
    <alternativeName>
        <fullName evidence="10">Alpha-(1-&gt;4)-glucan branching enzyme</fullName>
    </alternativeName>
    <alternativeName>
        <fullName evidence="10">Glycogen branching enzyme</fullName>
        <shortName evidence="10">BE</shortName>
    </alternativeName>
</protein>
<gene>
    <name evidence="10 14" type="primary">glgB</name>
    <name evidence="14" type="ORF">NCTC10699_00786</name>
</gene>
<dbReference type="InterPro" id="IPR013780">
    <property type="entry name" value="Glyco_hydro_b"/>
</dbReference>
<dbReference type="FunFam" id="3.20.20.80:FF:000003">
    <property type="entry name" value="1,4-alpha-glucan branching enzyme GlgB"/>
    <property type="match status" value="1"/>
</dbReference>
<keyword evidence="9 10" id="KW-0119">Carbohydrate metabolism</keyword>
<feature type="domain" description="Glycosyl hydrolase family 13 catalytic" evidence="13">
    <location>
        <begin position="247"/>
        <end position="598"/>
    </location>
</feature>